<sequence length="168" mass="18994">MFESNEYSDDELAFESEYGDGQDGIHDMVFDFGRATENFTRKFNAHNVDDPIEGSSNASGEINETINDPNREAIKFYRLLQEVEQNLYPGCEDFSKLSFIVQILNFKYLYSVSAKAIDALLKILVKAFPKGNKLPSSFADSIHGEIMLNPLMEQKKDGVHLSNCMGMM</sequence>
<evidence type="ECO:0000313" key="1">
    <source>
        <dbReference type="EMBL" id="KAK8497115.1"/>
    </source>
</evidence>
<organism evidence="1 2">
    <name type="scientific">Hibiscus sabdariffa</name>
    <name type="common">roselle</name>
    <dbReference type="NCBI Taxonomy" id="183260"/>
    <lineage>
        <taxon>Eukaryota</taxon>
        <taxon>Viridiplantae</taxon>
        <taxon>Streptophyta</taxon>
        <taxon>Embryophyta</taxon>
        <taxon>Tracheophyta</taxon>
        <taxon>Spermatophyta</taxon>
        <taxon>Magnoliopsida</taxon>
        <taxon>eudicotyledons</taxon>
        <taxon>Gunneridae</taxon>
        <taxon>Pentapetalae</taxon>
        <taxon>rosids</taxon>
        <taxon>malvids</taxon>
        <taxon>Malvales</taxon>
        <taxon>Malvaceae</taxon>
        <taxon>Malvoideae</taxon>
        <taxon>Hibiscus</taxon>
    </lineage>
</organism>
<gene>
    <name evidence="1" type="ORF">V6N12_019273</name>
</gene>
<evidence type="ECO:0000313" key="2">
    <source>
        <dbReference type="Proteomes" id="UP001472677"/>
    </source>
</evidence>
<protein>
    <submittedName>
        <fullName evidence="1">Uncharacterized protein</fullName>
    </submittedName>
</protein>
<reference evidence="1 2" key="1">
    <citation type="journal article" date="2024" name="G3 (Bethesda)">
        <title>Genome assembly of Hibiscus sabdariffa L. provides insights into metabolisms of medicinal natural products.</title>
        <authorList>
            <person name="Kim T."/>
        </authorList>
    </citation>
    <scope>NUCLEOTIDE SEQUENCE [LARGE SCALE GENOMIC DNA]</scope>
    <source>
        <strain evidence="1">TK-2024</strain>
        <tissue evidence="1">Old leaves</tissue>
    </source>
</reference>
<dbReference type="Proteomes" id="UP001472677">
    <property type="component" value="Unassembled WGS sequence"/>
</dbReference>
<name>A0ABR2ASP5_9ROSI</name>
<keyword evidence="2" id="KW-1185">Reference proteome</keyword>
<accession>A0ABR2ASP5</accession>
<comment type="caution">
    <text evidence="1">The sequence shown here is derived from an EMBL/GenBank/DDBJ whole genome shotgun (WGS) entry which is preliminary data.</text>
</comment>
<dbReference type="EMBL" id="JBBPBM010000329">
    <property type="protein sequence ID" value="KAK8497115.1"/>
    <property type="molecule type" value="Genomic_DNA"/>
</dbReference>
<proteinExistence type="predicted"/>